<sequence length="79" mass="9026">MEDEVRRNHRNSDCIEDFDFDEEEIEGEEKGGFSIDHLAKIVKNMLYPALFLYASTSLGPKIGSWAAKRMGYIVNSKLV</sequence>
<comment type="caution">
    <text evidence="1">The sequence shown here is derived from an EMBL/GenBank/DDBJ whole genome shotgun (WGS) entry which is preliminary data.</text>
</comment>
<evidence type="ECO:0000313" key="1">
    <source>
        <dbReference type="EMBL" id="CAG9333072.1"/>
    </source>
</evidence>
<dbReference type="AlphaFoldDB" id="A0AAU9K6L1"/>
<dbReference type="EMBL" id="CAJZBQ010000056">
    <property type="protein sequence ID" value="CAG9333072.1"/>
    <property type="molecule type" value="Genomic_DNA"/>
</dbReference>
<gene>
    <name evidence="1" type="ORF">BSTOLATCC_MIC57892</name>
</gene>
<accession>A0AAU9K6L1</accession>
<organism evidence="1 2">
    <name type="scientific">Blepharisma stoltei</name>
    <dbReference type="NCBI Taxonomy" id="1481888"/>
    <lineage>
        <taxon>Eukaryota</taxon>
        <taxon>Sar</taxon>
        <taxon>Alveolata</taxon>
        <taxon>Ciliophora</taxon>
        <taxon>Postciliodesmatophora</taxon>
        <taxon>Heterotrichea</taxon>
        <taxon>Heterotrichida</taxon>
        <taxon>Blepharismidae</taxon>
        <taxon>Blepharisma</taxon>
    </lineage>
</organism>
<name>A0AAU9K6L1_9CILI</name>
<protein>
    <submittedName>
        <fullName evidence="1">Uncharacterized protein</fullName>
    </submittedName>
</protein>
<reference evidence="1" key="1">
    <citation type="submission" date="2021-09" db="EMBL/GenBank/DDBJ databases">
        <authorList>
            <consortium name="AG Swart"/>
            <person name="Singh M."/>
            <person name="Singh A."/>
            <person name="Seah K."/>
            <person name="Emmerich C."/>
        </authorList>
    </citation>
    <scope>NUCLEOTIDE SEQUENCE</scope>
    <source>
        <strain evidence="1">ATCC30299</strain>
    </source>
</reference>
<dbReference type="Proteomes" id="UP001162131">
    <property type="component" value="Unassembled WGS sequence"/>
</dbReference>
<proteinExistence type="predicted"/>
<evidence type="ECO:0000313" key="2">
    <source>
        <dbReference type="Proteomes" id="UP001162131"/>
    </source>
</evidence>
<keyword evidence="2" id="KW-1185">Reference proteome</keyword>